<gene>
    <name evidence="1" type="ORF">CKAN_00884100</name>
</gene>
<accession>A0A3S3MPR1</accession>
<dbReference type="AlphaFoldDB" id="A0A3S3MPR1"/>
<evidence type="ECO:0000313" key="2">
    <source>
        <dbReference type="Proteomes" id="UP000283530"/>
    </source>
</evidence>
<comment type="caution">
    <text evidence="1">The sequence shown here is derived from an EMBL/GenBank/DDBJ whole genome shotgun (WGS) entry which is preliminary data.</text>
</comment>
<evidence type="ECO:0000313" key="1">
    <source>
        <dbReference type="EMBL" id="RWR80212.1"/>
    </source>
</evidence>
<dbReference type="EMBL" id="QPKB01000003">
    <property type="protein sequence ID" value="RWR80212.1"/>
    <property type="molecule type" value="Genomic_DNA"/>
</dbReference>
<dbReference type="PANTHER" id="PTHR47150">
    <property type="entry name" value="OS12G0169200 PROTEIN"/>
    <property type="match status" value="1"/>
</dbReference>
<dbReference type="InterPro" id="IPR006912">
    <property type="entry name" value="Harbinger_derived_prot"/>
</dbReference>
<dbReference type="PANTHER" id="PTHR47150:SF6">
    <property type="entry name" value="OS01G0872900 PROTEIN"/>
    <property type="match status" value="1"/>
</dbReference>
<dbReference type="Proteomes" id="UP000283530">
    <property type="component" value="Unassembled WGS sequence"/>
</dbReference>
<proteinExistence type="predicted"/>
<keyword evidence="2" id="KW-1185">Reference proteome</keyword>
<dbReference type="OrthoDB" id="2507073at2759"/>
<sequence>MQLESLVCHLFKRRWLKFFGDESLRPSNNNDISRLLAQESSKKDVVRAFGVLQAHFAIVHGPTHFWDHKMLKDIMKGCTHNC</sequence>
<dbReference type="Pfam" id="PF04827">
    <property type="entry name" value="Plant_tran"/>
    <property type="match status" value="1"/>
</dbReference>
<organism evidence="1 2">
    <name type="scientific">Cinnamomum micranthum f. kanehirae</name>
    <dbReference type="NCBI Taxonomy" id="337451"/>
    <lineage>
        <taxon>Eukaryota</taxon>
        <taxon>Viridiplantae</taxon>
        <taxon>Streptophyta</taxon>
        <taxon>Embryophyta</taxon>
        <taxon>Tracheophyta</taxon>
        <taxon>Spermatophyta</taxon>
        <taxon>Magnoliopsida</taxon>
        <taxon>Magnoliidae</taxon>
        <taxon>Laurales</taxon>
        <taxon>Lauraceae</taxon>
        <taxon>Cinnamomum</taxon>
    </lineage>
</organism>
<reference evidence="1 2" key="1">
    <citation type="journal article" date="2019" name="Nat. Plants">
        <title>Stout camphor tree genome fills gaps in understanding of flowering plant genome evolution.</title>
        <authorList>
            <person name="Chaw S.M."/>
            <person name="Liu Y.C."/>
            <person name="Wu Y.W."/>
            <person name="Wang H.Y."/>
            <person name="Lin C.I."/>
            <person name="Wu C.S."/>
            <person name="Ke H.M."/>
            <person name="Chang L.Y."/>
            <person name="Hsu C.Y."/>
            <person name="Yang H.T."/>
            <person name="Sudianto E."/>
            <person name="Hsu M.H."/>
            <person name="Wu K.P."/>
            <person name="Wang L.N."/>
            <person name="Leebens-Mack J.H."/>
            <person name="Tsai I.J."/>
        </authorList>
    </citation>
    <scope>NUCLEOTIDE SEQUENCE [LARGE SCALE GENOMIC DNA]</scope>
    <source>
        <strain evidence="2">cv. Chaw 1501</strain>
        <tissue evidence="1">Young leaves</tissue>
    </source>
</reference>
<protein>
    <submittedName>
        <fullName evidence="1">Putative nuclease HARBI1</fullName>
    </submittedName>
</protein>
<name>A0A3S3MPR1_9MAGN</name>